<accession>A0ABU8CUS5</accession>
<dbReference type="Gene3D" id="2.30.320.10">
    <property type="entry name" value="YwqG-like"/>
    <property type="match status" value="1"/>
</dbReference>
<reference evidence="2 3" key="1">
    <citation type="submission" date="2024-01" db="EMBL/GenBank/DDBJ databases">
        <title>Draft genome sequences of three bacterial strains isolated from Acacia saligna represent a potential new species within the genus Rhizobium.</title>
        <authorList>
            <person name="Tambong J.T."/>
            <person name="Mnasri B."/>
        </authorList>
    </citation>
    <scope>NUCLEOTIDE SEQUENCE [LARGE SCALE GENOMIC DNA]</scope>
    <source>
        <strain evidence="2 3">1AS12I</strain>
    </source>
</reference>
<name>A0ABU8CUS5_9HYPH</name>
<evidence type="ECO:0000313" key="2">
    <source>
        <dbReference type="EMBL" id="MEI1251815.1"/>
    </source>
</evidence>
<dbReference type="Proteomes" id="UP001531129">
    <property type="component" value="Unassembled WGS sequence"/>
</dbReference>
<keyword evidence="3" id="KW-1185">Reference proteome</keyword>
<protein>
    <recommendedName>
        <fullName evidence="4">RES domain-containing protein</fullName>
    </recommendedName>
</protein>
<evidence type="ECO:0000256" key="1">
    <source>
        <dbReference type="SAM" id="MobiDB-lite"/>
    </source>
</evidence>
<gene>
    <name evidence="2" type="ORF">V8Q02_28010</name>
</gene>
<dbReference type="RefSeq" id="WP_335915468.1">
    <property type="nucleotide sequence ID" value="NZ_JBAMYB010000019.1"/>
</dbReference>
<dbReference type="EMBL" id="JBAMYC010000019">
    <property type="protein sequence ID" value="MEI1251815.1"/>
    <property type="molecule type" value="Genomic_DNA"/>
</dbReference>
<comment type="caution">
    <text evidence="2">The sequence shown here is derived from an EMBL/GenBank/DDBJ whole genome shotgun (WGS) entry which is preliminary data.</text>
</comment>
<feature type="region of interest" description="Disordered" evidence="1">
    <location>
        <begin position="26"/>
        <end position="53"/>
    </location>
</feature>
<proteinExistence type="predicted"/>
<organism evidence="2 3">
    <name type="scientific">Rhizobium aouanii</name>
    <dbReference type="NCBI Taxonomy" id="3118145"/>
    <lineage>
        <taxon>Bacteria</taxon>
        <taxon>Pseudomonadati</taxon>
        <taxon>Pseudomonadota</taxon>
        <taxon>Alphaproteobacteria</taxon>
        <taxon>Hyphomicrobiales</taxon>
        <taxon>Rhizobiaceae</taxon>
        <taxon>Rhizobium/Agrobacterium group</taxon>
        <taxon>Rhizobium</taxon>
    </lineage>
</organism>
<evidence type="ECO:0000313" key="3">
    <source>
        <dbReference type="Proteomes" id="UP001531129"/>
    </source>
</evidence>
<evidence type="ECO:0008006" key="4">
    <source>
        <dbReference type="Google" id="ProtNLM"/>
    </source>
</evidence>
<sequence>MTRDFIFTAPPAFPDVTALQPERFHLRPHPRNSEHPALSVGEPGSSFEALSDERRASSAYARLRPRRTRTFDVSAAEVHIEETDNGSLDELSDTNEAFERALTGPYAGSATPQVHQMLGHATIQGGLSCRGEASSLAASQGFGDLGDPDGWIVLARLRAGSATGRVFWDASDLVIMAPAADVAARRFDRCVLLSG</sequence>